<gene>
    <name evidence="7" type="ORF">EVA_12634</name>
</gene>
<evidence type="ECO:0000256" key="2">
    <source>
        <dbReference type="ARBA" id="ARBA00022679"/>
    </source>
</evidence>
<dbReference type="PROSITE" id="PS51686">
    <property type="entry name" value="SAM_MT_RSMB_NOP"/>
    <property type="match status" value="1"/>
</dbReference>
<dbReference type="SUPFAM" id="SSF53335">
    <property type="entry name" value="S-adenosyl-L-methionine-dependent methyltransferases"/>
    <property type="match status" value="1"/>
</dbReference>
<dbReference type="AlphaFoldDB" id="J9CGU6"/>
<evidence type="ECO:0000259" key="6">
    <source>
        <dbReference type="PROSITE" id="PS51686"/>
    </source>
</evidence>
<dbReference type="InterPro" id="IPR001678">
    <property type="entry name" value="MeTrfase_RsmB-F_NOP2_dom"/>
</dbReference>
<comment type="caution">
    <text evidence="7">The sequence shown here is derived from an EMBL/GenBank/DDBJ whole genome shotgun (WGS) entry which is preliminary data.</text>
</comment>
<dbReference type="Pfam" id="PF01189">
    <property type="entry name" value="Methyltr_RsmB-F"/>
    <property type="match status" value="1"/>
</dbReference>
<keyword evidence="2" id="KW-0808">Transferase</keyword>
<dbReference type="InterPro" id="IPR029063">
    <property type="entry name" value="SAM-dependent_MTases_sf"/>
</dbReference>
<dbReference type="Gene3D" id="3.40.50.150">
    <property type="entry name" value="Vaccinia Virus protein VP39"/>
    <property type="match status" value="1"/>
</dbReference>
<dbReference type="GO" id="GO:0032259">
    <property type="term" value="P:methylation"/>
    <property type="evidence" value="ECO:0007669"/>
    <property type="project" value="UniProtKB-KW"/>
</dbReference>
<accession>J9CGU6</accession>
<sequence>MLAPGGLLMYSTCTFAPQEDETQAAKLLANHPEIELLPLDVPFGSPGEANRCGGFALDVSRVRRIWPNQGGEGHFMALFKKSEESKAPHHAKKKRVSTEKQTGCRLESFSKELFSGSCRALDP</sequence>
<proteinExistence type="predicted"/>
<evidence type="ECO:0000256" key="1">
    <source>
        <dbReference type="ARBA" id="ARBA00022603"/>
    </source>
</evidence>
<name>J9CGU6_9ZZZZ</name>
<dbReference type="EMBL" id="AMCI01003890">
    <property type="protein sequence ID" value="EJW99260.1"/>
    <property type="molecule type" value="Genomic_DNA"/>
</dbReference>
<organism evidence="7">
    <name type="scientific">gut metagenome</name>
    <dbReference type="NCBI Taxonomy" id="749906"/>
    <lineage>
        <taxon>unclassified sequences</taxon>
        <taxon>metagenomes</taxon>
        <taxon>organismal metagenomes</taxon>
    </lineage>
</organism>
<feature type="domain" description="SAM-dependent MTase RsmB/NOP-type" evidence="6">
    <location>
        <begin position="1"/>
        <end position="82"/>
    </location>
</feature>
<protein>
    <submittedName>
        <fullName evidence="7">NOL1/NOP2/sun family protein</fullName>
    </submittedName>
</protein>
<evidence type="ECO:0000256" key="3">
    <source>
        <dbReference type="ARBA" id="ARBA00022691"/>
    </source>
</evidence>
<evidence type="ECO:0000256" key="5">
    <source>
        <dbReference type="SAM" id="MobiDB-lite"/>
    </source>
</evidence>
<evidence type="ECO:0000313" key="7">
    <source>
        <dbReference type="EMBL" id="EJW99260.1"/>
    </source>
</evidence>
<evidence type="ECO:0000256" key="4">
    <source>
        <dbReference type="ARBA" id="ARBA00022884"/>
    </source>
</evidence>
<keyword evidence="3" id="KW-0949">S-adenosyl-L-methionine</keyword>
<dbReference type="InterPro" id="IPR049560">
    <property type="entry name" value="MeTrfase_RsmB-F_NOP2_cat"/>
</dbReference>
<reference evidence="7" key="1">
    <citation type="journal article" date="2012" name="PLoS ONE">
        <title>Gene sets for utilization of primary and secondary nutrition supplies in the distal gut of endangered iberian lynx.</title>
        <authorList>
            <person name="Alcaide M."/>
            <person name="Messina E."/>
            <person name="Richter M."/>
            <person name="Bargiela R."/>
            <person name="Peplies J."/>
            <person name="Huws S.A."/>
            <person name="Newbold C.J."/>
            <person name="Golyshin P.N."/>
            <person name="Simon M.A."/>
            <person name="Lopez G."/>
            <person name="Yakimov M.M."/>
            <person name="Ferrer M."/>
        </authorList>
    </citation>
    <scope>NUCLEOTIDE SEQUENCE</scope>
</reference>
<feature type="region of interest" description="Disordered" evidence="5">
    <location>
        <begin position="83"/>
        <end position="102"/>
    </location>
</feature>
<keyword evidence="4" id="KW-0694">RNA-binding</keyword>
<dbReference type="GO" id="GO:0003723">
    <property type="term" value="F:RNA binding"/>
    <property type="evidence" value="ECO:0007669"/>
    <property type="project" value="UniProtKB-KW"/>
</dbReference>
<keyword evidence="1" id="KW-0489">Methyltransferase</keyword>
<dbReference type="GO" id="GO:0008168">
    <property type="term" value="F:methyltransferase activity"/>
    <property type="evidence" value="ECO:0007669"/>
    <property type="project" value="UniProtKB-KW"/>
</dbReference>